<evidence type="ECO:0000256" key="12">
    <source>
        <dbReference type="RuleBase" id="RU000589"/>
    </source>
</evidence>
<comment type="function">
    <text evidence="10">Acts in the modification of cell walls via demethylesterification of cell wall pectin.</text>
</comment>
<dbReference type="GO" id="GO:0042545">
    <property type="term" value="P:cell wall modification"/>
    <property type="evidence" value="ECO:0007669"/>
    <property type="project" value="UniProtKB-UniRule"/>
</dbReference>
<dbReference type="OrthoDB" id="2019149at2759"/>
<keyword evidence="5" id="KW-0134">Cell wall</keyword>
<keyword evidence="8" id="KW-0325">Glycoprotein</keyword>
<evidence type="ECO:0000256" key="9">
    <source>
        <dbReference type="ARBA" id="ARBA00047928"/>
    </source>
</evidence>
<protein>
    <recommendedName>
        <fullName evidence="4 12">Pectinesterase</fullName>
        <ecNumber evidence="4 12">3.1.1.11</ecNumber>
    </recommendedName>
</protein>
<comment type="similarity">
    <text evidence="3">Belongs to the pectinesterase family.</text>
</comment>
<gene>
    <name evidence="14" type="ORF">Lalb_Chr15g0078041</name>
</gene>
<accession>A0A6A4PB75</accession>
<comment type="pathway">
    <text evidence="2 12">Glycan metabolism; pectin degradation; 2-dehydro-3-deoxy-D-gluconate from pectin: step 1/5.</text>
</comment>
<dbReference type="GO" id="GO:0045490">
    <property type="term" value="P:pectin catabolic process"/>
    <property type="evidence" value="ECO:0007669"/>
    <property type="project" value="UniProtKB-UniRule"/>
</dbReference>
<dbReference type="PANTHER" id="PTHR31321:SF134">
    <property type="entry name" value="PECTINESTERASE"/>
    <property type="match status" value="1"/>
</dbReference>
<dbReference type="InterPro" id="IPR012334">
    <property type="entry name" value="Pectin_lyas_fold"/>
</dbReference>
<dbReference type="InterPro" id="IPR033131">
    <property type="entry name" value="Pectinesterase_Asp_AS"/>
</dbReference>
<keyword evidence="15" id="KW-1185">Reference proteome</keyword>
<dbReference type="InterPro" id="IPR000070">
    <property type="entry name" value="Pectinesterase_cat"/>
</dbReference>
<dbReference type="PANTHER" id="PTHR31321">
    <property type="entry name" value="ACYL-COA THIOESTER HYDROLASE YBHC-RELATED"/>
    <property type="match status" value="1"/>
</dbReference>
<evidence type="ECO:0000256" key="5">
    <source>
        <dbReference type="ARBA" id="ARBA00022512"/>
    </source>
</evidence>
<evidence type="ECO:0000313" key="15">
    <source>
        <dbReference type="Proteomes" id="UP000447434"/>
    </source>
</evidence>
<keyword evidence="6 12" id="KW-0378">Hydrolase</keyword>
<name>A0A6A4PB75_LUPAL</name>
<evidence type="ECO:0000256" key="4">
    <source>
        <dbReference type="ARBA" id="ARBA00013229"/>
    </source>
</evidence>
<comment type="catalytic activity">
    <reaction evidence="9 12">
        <text>[(1-&gt;4)-alpha-D-galacturonosyl methyl ester](n) + n H2O = [(1-&gt;4)-alpha-D-galacturonosyl](n) + n methanol + n H(+)</text>
        <dbReference type="Rhea" id="RHEA:22380"/>
        <dbReference type="Rhea" id="RHEA-COMP:14570"/>
        <dbReference type="Rhea" id="RHEA-COMP:14573"/>
        <dbReference type="ChEBI" id="CHEBI:15377"/>
        <dbReference type="ChEBI" id="CHEBI:15378"/>
        <dbReference type="ChEBI" id="CHEBI:17790"/>
        <dbReference type="ChEBI" id="CHEBI:140522"/>
        <dbReference type="ChEBI" id="CHEBI:140523"/>
        <dbReference type="EC" id="3.1.1.11"/>
    </reaction>
</comment>
<dbReference type="FunFam" id="2.160.20.10:FF:000013">
    <property type="entry name" value="Pectinesterase"/>
    <property type="match status" value="1"/>
</dbReference>
<evidence type="ECO:0000256" key="3">
    <source>
        <dbReference type="ARBA" id="ARBA00008891"/>
    </source>
</evidence>
<evidence type="ECO:0000256" key="1">
    <source>
        <dbReference type="ARBA" id="ARBA00004191"/>
    </source>
</evidence>
<feature type="chain" id="PRO_5025716263" description="Pectinesterase" evidence="12">
    <location>
        <begin position="24"/>
        <end position="333"/>
    </location>
</feature>
<evidence type="ECO:0000256" key="8">
    <source>
        <dbReference type="ARBA" id="ARBA00023180"/>
    </source>
</evidence>
<evidence type="ECO:0000313" key="14">
    <source>
        <dbReference type="EMBL" id="KAE9598204.1"/>
    </source>
</evidence>
<evidence type="ECO:0000256" key="7">
    <source>
        <dbReference type="ARBA" id="ARBA00023085"/>
    </source>
</evidence>
<keyword evidence="7 12" id="KW-0063">Aspartyl esterase</keyword>
<organism evidence="14 15">
    <name type="scientific">Lupinus albus</name>
    <name type="common">White lupine</name>
    <name type="synonym">Lupinus termis</name>
    <dbReference type="NCBI Taxonomy" id="3870"/>
    <lineage>
        <taxon>Eukaryota</taxon>
        <taxon>Viridiplantae</taxon>
        <taxon>Streptophyta</taxon>
        <taxon>Embryophyta</taxon>
        <taxon>Tracheophyta</taxon>
        <taxon>Spermatophyta</taxon>
        <taxon>Magnoliopsida</taxon>
        <taxon>eudicotyledons</taxon>
        <taxon>Gunneridae</taxon>
        <taxon>Pentapetalae</taxon>
        <taxon>rosids</taxon>
        <taxon>fabids</taxon>
        <taxon>Fabales</taxon>
        <taxon>Fabaceae</taxon>
        <taxon>Papilionoideae</taxon>
        <taxon>50 kb inversion clade</taxon>
        <taxon>genistoids sensu lato</taxon>
        <taxon>core genistoids</taxon>
        <taxon>Genisteae</taxon>
        <taxon>Lupinus</taxon>
    </lineage>
</organism>
<reference evidence="15" key="1">
    <citation type="journal article" date="2020" name="Nat. Commun.">
        <title>Genome sequence of the cluster root forming white lupin.</title>
        <authorList>
            <person name="Hufnagel B."/>
            <person name="Marques A."/>
            <person name="Soriano A."/>
            <person name="Marques L."/>
            <person name="Divol F."/>
            <person name="Doumas P."/>
            <person name="Sallet E."/>
            <person name="Mancinotti D."/>
            <person name="Carrere S."/>
            <person name="Marande W."/>
            <person name="Arribat S."/>
            <person name="Keller J."/>
            <person name="Huneau C."/>
            <person name="Blein T."/>
            <person name="Aime D."/>
            <person name="Laguerre M."/>
            <person name="Taylor J."/>
            <person name="Schubert V."/>
            <person name="Nelson M."/>
            <person name="Geu-Flores F."/>
            <person name="Crespi M."/>
            <person name="Gallardo-Guerrero K."/>
            <person name="Delaux P.-M."/>
            <person name="Salse J."/>
            <person name="Berges H."/>
            <person name="Guyot R."/>
            <person name="Gouzy J."/>
            <person name="Peret B."/>
        </authorList>
    </citation>
    <scope>NUCLEOTIDE SEQUENCE [LARGE SCALE GENOMIC DNA]</scope>
    <source>
        <strain evidence="15">cv. Amiga</strain>
    </source>
</reference>
<dbReference type="Proteomes" id="UP000447434">
    <property type="component" value="Chromosome 15"/>
</dbReference>
<proteinExistence type="inferred from homology"/>
<dbReference type="Gene3D" id="2.160.20.10">
    <property type="entry name" value="Single-stranded right-handed beta-helix, Pectin lyase-like"/>
    <property type="match status" value="1"/>
</dbReference>
<feature type="signal peptide" evidence="12">
    <location>
        <begin position="1"/>
        <end position="23"/>
    </location>
</feature>
<evidence type="ECO:0000256" key="6">
    <source>
        <dbReference type="ARBA" id="ARBA00022801"/>
    </source>
</evidence>
<dbReference type="AlphaFoldDB" id="A0A6A4PB75"/>
<keyword evidence="12" id="KW-0732">Signal</keyword>
<feature type="active site" evidence="11">
    <location>
        <position position="181"/>
    </location>
</feature>
<dbReference type="GO" id="GO:0030599">
    <property type="term" value="F:pectinesterase activity"/>
    <property type="evidence" value="ECO:0007669"/>
    <property type="project" value="UniProtKB-UniRule"/>
</dbReference>
<dbReference type="EMBL" id="WOCE01000015">
    <property type="protein sequence ID" value="KAE9598204.1"/>
    <property type="molecule type" value="Genomic_DNA"/>
</dbReference>
<dbReference type="UniPathway" id="UPA00545">
    <property type="reaction ID" value="UER00823"/>
</dbReference>
<sequence length="333" mass="37165">MHFPKFFSIIFILQILVFGFCESHKCAKPYKTIHVCQRGDKTFKTIQSAIDTVPPGNSQWIRIRISPGVYKEKVTIDNTKRCIFLHGAGRNSTTIQWGDFGSAKHTATVEISGNNTLVKGITFENTHNTRDSENVTQAVAVRVHADKCAFINCGFIGVQDTLYDSIGRHYYHNCYIQGATDFIFGSGRSIFKGCKIYFSNGLGPPKKGVITANERESEDDPSAFVFNKCKINGEGGKTNLGRALTSGNPRVIIAKSFFADVIRTEGWAEKDFFKGHEENITFVEERCRGPGSDLTGRVAWINKLKKSEIKKFVDISFIDNDGWIANLPVKGIK</sequence>
<dbReference type="EC" id="3.1.1.11" evidence="4 12"/>
<evidence type="ECO:0000256" key="10">
    <source>
        <dbReference type="ARBA" id="ARBA00057335"/>
    </source>
</evidence>
<feature type="domain" description="Pectinesterase catalytic" evidence="13">
    <location>
        <begin position="33"/>
        <end position="320"/>
    </location>
</feature>
<comment type="subcellular location">
    <subcellularLocation>
        <location evidence="1">Secreted</location>
        <location evidence="1">Cell wall</location>
    </subcellularLocation>
</comment>
<evidence type="ECO:0000256" key="11">
    <source>
        <dbReference type="PROSITE-ProRule" id="PRU10040"/>
    </source>
</evidence>
<evidence type="ECO:0000259" key="13">
    <source>
        <dbReference type="Pfam" id="PF01095"/>
    </source>
</evidence>
<comment type="caution">
    <text evidence="14">The sequence shown here is derived from an EMBL/GenBank/DDBJ whole genome shotgun (WGS) entry which is preliminary data.</text>
</comment>
<evidence type="ECO:0000256" key="2">
    <source>
        <dbReference type="ARBA" id="ARBA00005184"/>
    </source>
</evidence>
<dbReference type="Pfam" id="PF01095">
    <property type="entry name" value="Pectinesterase"/>
    <property type="match status" value="1"/>
</dbReference>
<dbReference type="InterPro" id="IPR011050">
    <property type="entry name" value="Pectin_lyase_fold/virulence"/>
</dbReference>
<dbReference type="PROSITE" id="PS00503">
    <property type="entry name" value="PECTINESTERASE_2"/>
    <property type="match status" value="1"/>
</dbReference>
<dbReference type="SUPFAM" id="SSF51126">
    <property type="entry name" value="Pectin lyase-like"/>
    <property type="match status" value="1"/>
</dbReference>
<keyword evidence="5" id="KW-0964">Secreted</keyword>